<dbReference type="AlphaFoldDB" id="A0A317CGP7"/>
<dbReference type="InterPro" id="IPR051531">
    <property type="entry name" value="N-acetyltransferase"/>
</dbReference>
<dbReference type="EMBL" id="QGKL01000019">
    <property type="protein sequence ID" value="PWQ97539.1"/>
    <property type="molecule type" value="Genomic_DNA"/>
</dbReference>
<dbReference type="RefSeq" id="WP_109822581.1">
    <property type="nucleotide sequence ID" value="NZ_QGKL01000019.1"/>
</dbReference>
<comment type="caution">
    <text evidence="2">The sequence shown here is derived from an EMBL/GenBank/DDBJ whole genome shotgun (WGS) entry which is preliminary data.</text>
</comment>
<dbReference type="Pfam" id="PF13302">
    <property type="entry name" value="Acetyltransf_3"/>
    <property type="match status" value="1"/>
</dbReference>
<proteinExistence type="predicted"/>
<dbReference type="GO" id="GO:0016747">
    <property type="term" value="F:acyltransferase activity, transferring groups other than amino-acyl groups"/>
    <property type="evidence" value="ECO:0007669"/>
    <property type="project" value="InterPro"/>
</dbReference>
<dbReference type="Gene3D" id="3.40.630.30">
    <property type="match status" value="1"/>
</dbReference>
<feature type="domain" description="N-acetyltransferase" evidence="1">
    <location>
        <begin position="12"/>
        <end position="175"/>
    </location>
</feature>
<keyword evidence="3" id="KW-1185">Reference proteome</keyword>
<name>A0A317CGP7_9GAMM</name>
<gene>
    <name evidence="2" type="ORF">DKT75_06355</name>
</gene>
<protein>
    <submittedName>
        <fullName evidence="2">N-acetyltransferase</fullName>
    </submittedName>
</protein>
<dbReference type="OrthoDB" id="9801656at2"/>
<organism evidence="2 3">
    <name type="scientific">Leucothrix arctica</name>
    <dbReference type="NCBI Taxonomy" id="1481894"/>
    <lineage>
        <taxon>Bacteria</taxon>
        <taxon>Pseudomonadati</taxon>
        <taxon>Pseudomonadota</taxon>
        <taxon>Gammaproteobacteria</taxon>
        <taxon>Thiotrichales</taxon>
        <taxon>Thiotrichaceae</taxon>
        <taxon>Leucothrix</taxon>
    </lineage>
</organism>
<dbReference type="InterPro" id="IPR016181">
    <property type="entry name" value="Acyl_CoA_acyltransferase"/>
</dbReference>
<keyword evidence="2" id="KW-0808">Transferase</keyword>
<accession>A0A317CGP7</accession>
<dbReference type="Proteomes" id="UP000245506">
    <property type="component" value="Unassembled WGS sequence"/>
</dbReference>
<evidence type="ECO:0000313" key="3">
    <source>
        <dbReference type="Proteomes" id="UP000245506"/>
    </source>
</evidence>
<dbReference type="SUPFAM" id="SSF55729">
    <property type="entry name" value="Acyl-CoA N-acyltransferases (Nat)"/>
    <property type="match status" value="1"/>
</dbReference>
<dbReference type="PROSITE" id="PS51186">
    <property type="entry name" value="GNAT"/>
    <property type="match status" value="1"/>
</dbReference>
<reference evidence="2 3" key="1">
    <citation type="submission" date="2018-05" db="EMBL/GenBank/DDBJ databases">
        <title>Leucothrix arctica sp. nov., isolated from Arctic seawater.</title>
        <authorList>
            <person name="Choi A."/>
            <person name="Baek K."/>
        </authorList>
    </citation>
    <scope>NUCLEOTIDE SEQUENCE [LARGE SCALE GENOMIC DNA]</scope>
    <source>
        <strain evidence="2 3">IMCC9719</strain>
    </source>
</reference>
<dbReference type="InterPro" id="IPR000182">
    <property type="entry name" value="GNAT_dom"/>
</dbReference>
<evidence type="ECO:0000259" key="1">
    <source>
        <dbReference type="PROSITE" id="PS51186"/>
    </source>
</evidence>
<evidence type="ECO:0000313" key="2">
    <source>
        <dbReference type="EMBL" id="PWQ97539.1"/>
    </source>
</evidence>
<sequence length="179" mass="20053">MKPQATLNTERLILRAFTDEDAPRVQSIVDDKRISDMVSNIPHPYPENGAITWIQDSQQRYENAENVIFALVEKDTNLVIGAMTYKLLPNSEAELGYWLGVESWGKGYCTEAGRAMIAHGFIDLELTCVYARHLTANPSSGNVITKLGMKHTERREGSCGDKFASIEFYELLAKDYSAS</sequence>
<dbReference type="PANTHER" id="PTHR43792">
    <property type="entry name" value="GNAT FAMILY, PUTATIVE (AFU_ORTHOLOGUE AFUA_3G00765)-RELATED-RELATED"/>
    <property type="match status" value="1"/>
</dbReference>